<feature type="active site" description="O-isoaspartyl threonine intermediate" evidence="3">
    <location>
        <position position="29"/>
    </location>
</feature>
<evidence type="ECO:0000259" key="8">
    <source>
        <dbReference type="Pfam" id="PF00710"/>
    </source>
</evidence>
<gene>
    <name evidence="10" type="ORF">C6570_15760</name>
</gene>
<dbReference type="PRINTS" id="PR00139">
    <property type="entry name" value="ASNGLNASE"/>
</dbReference>
<feature type="domain" description="L-asparaginase N-terminal" evidence="8">
    <location>
        <begin position="21"/>
        <end position="213"/>
    </location>
</feature>
<keyword evidence="2" id="KW-0378">Hydrolase</keyword>
<dbReference type="RefSeq" id="WP_106704058.1">
    <property type="nucleotide sequence ID" value="NZ_CP027666.1"/>
</dbReference>
<dbReference type="PROSITE" id="PS51732">
    <property type="entry name" value="ASN_GLN_ASE_3"/>
    <property type="match status" value="1"/>
</dbReference>
<dbReference type="Pfam" id="PF00710">
    <property type="entry name" value="Asparaginase"/>
    <property type="match status" value="1"/>
</dbReference>
<comment type="similarity">
    <text evidence="1 7">Belongs to the asparaginase 1 family.</text>
</comment>
<dbReference type="FunFam" id="3.40.50.1170:FF:000001">
    <property type="entry name" value="L-asparaginase 2"/>
    <property type="match status" value="1"/>
</dbReference>
<dbReference type="PIRSF" id="PIRSF001220">
    <property type="entry name" value="L-ASNase_gatD"/>
    <property type="match status" value="1"/>
</dbReference>
<dbReference type="CDD" id="cd08964">
    <property type="entry name" value="L-asparaginase_II"/>
    <property type="match status" value="1"/>
</dbReference>
<dbReference type="PANTHER" id="PTHR11707:SF28">
    <property type="entry name" value="60 KDA LYSOPHOSPHOLIPASE"/>
    <property type="match status" value="1"/>
</dbReference>
<evidence type="ECO:0000313" key="10">
    <source>
        <dbReference type="EMBL" id="AVO35512.1"/>
    </source>
</evidence>
<evidence type="ECO:0000259" key="9">
    <source>
        <dbReference type="Pfam" id="PF17763"/>
    </source>
</evidence>
<dbReference type="GO" id="GO:0004067">
    <property type="term" value="F:asparaginase activity"/>
    <property type="evidence" value="ECO:0007669"/>
    <property type="project" value="UniProtKB-UniRule"/>
</dbReference>
<dbReference type="InterPro" id="IPR027475">
    <property type="entry name" value="Asparaginase/glutaminase_AS2"/>
</dbReference>
<evidence type="ECO:0000256" key="2">
    <source>
        <dbReference type="ARBA" id="ARBA00022801"/>
    </source>
</evidence>
<dbReference type="KEGG" id="otk:C6570_15760"/>
<dbReference type="Pfam" id="PF17763">
    <property type="entry name" value="Asparaginase_C"/>
    <property type="match status" value="1"/>
</dbReference>
<dbReference type="InterPro" id="IPR027474">
    <property type="entry name" value="L-asparaginase_N"/>
</dbReference>
<dbReference type="Gene3D" id="3.40.50.40">
    <property type="match status" value="1"/>
</dbReference>
<dbReference type="PROSITE" id="PS00917">
    <property type="entry name" value="ASN_GLN_ASE_2"/>
    <property type="match status" value="1"/>
</dbReference>
<evidence type="ECO:0000256" key="7">
    <source>
        <dbReference type="RuleBase" id="RU004456"/>
    </source>
</evidence>
<dbReference type="PANTHER" id="PTHR11707">
    <property type="entry name" value="L-ASPARAGINASE"/>
    <property type="match status" value="1"/>
</dbReference>
<feature type="active site" evidence="6">
    <location>
        <position position="111"/>
    </location>
</feature>
<dbReference type="InterPro" id="IPR036152">
    <property type="entry name" value="Asp/glu_Ase-like_sf"/>
</dbReference>
<keyword evidence="11" id="KW-1185">Reference proteome</keyword>
<dbReference type="InterPro" id="IPR020827">
    <property type="entry name" value="Asparaginase/glutaminase_AS1"/>
</dbReference>
<dbReference type="InterPro" id="IPR037152">
    <property type="entry name" value="L-asparaginase_N_sf"/>
</dbReference>
<evidence type="ECO:0000256" key="4">
    <source>
        <dbReference type="PIRSR" id="PIRSR001220-2"/>
    </source>
</evidence>
<protein>
    <submittedName>
        <fullName evidence="10">L-asparaginase</fullName>
    </submittedName>
</protein>
<evidence type="ECO:0000256" key="1">
    <source>
        <dbReference type="ARBA" id="ARBA00010518"/>
    </source>
</evidence>
<feature type="active site" evidence="5">
    <location>
        <position position="29"/>
    </location>
</feature>
<feature type="binding site" evidence="4">
    <location>
        <position position="78"/>
    </location>
    <ligand>
        <name>substrate</name>
    </ligand>
</feature>
<accession>A0A2S0MI08</accession>
<dbReference type="InterPro" id="IPR004550">
    <property type="entry name" value="AsnASE_II"/>
</dbReference>
<organism evidence="10 11">
    <name type="scientific">Ottowia oryzae</name>
    <dbReference type="NCBI Taxonomy" id="2109914"/>
    <lineage>
        <taxon>Bacteria</taxon>
        <taxon>Pseudomonadati</taxon>
        <taxon>Pseudomonadota</taxon>
        <taxon>Betaproteobacteria</taxon>
        <taxon>Burkholderiales</taxon>
        <taxon>Comamonadaceae</taxon>
        <taxon>Ottowia</taxon>
    </lineage>
</organism>
<dbReference type="InterPro" id="IPR027473">
    <property type="entry name" value="L-asparaginase_C"/>
</dbReference>
<dbReference type="SMART" id="SM00870">
    <property type="entry name" value="Asparaginase"/>
    <property type="match status" value="1"/>
</dbReference>
<dbReference type="NCBIfam" id="TIGR00520">
    <property type="entry name" value="asnASE_II"/>
    <property type="match status" value="1"/>
</dbReference>
<sequence length="348" mass="35982">MNADSPAPSQALSPGARRPSIAVVATGGTIAGAGTGGDGAPSAAYQSAVVSADALLRGVPALNRLAALRAEQLFQIDSADFTDEHLLQLARRVAALCAQDDVDGVVVTHGTDTMEESAYFLHLTVPTHKPIVLTGAMRPGTAPAADGPANLLHAVAVAAHPGSAGRGVLVVMNEQIHSGRDVAKVHSMRLDAFASPHGALGLVLEGQPRWYRAVVRPHTATSEFDIRQITGALPLVGVVAGHGNMRAEIFEAWVAAGARAIVHAGFGGGTVPDYLKALLPALRGRGVQVVRAARVGDGPVIRNANFDDDAAGSVVVDDQSPQRARLLAALSLARGDDAAAMQQAFWRY</sequence>
<evidence type="ECO:0000256" key="6">
    <source>
        <dbReference type="PROSITE-ProRule" id="PRU10100"/>
    </source>
</evidence>
<evidence type="ECO:0000256" key="3">
    <source>
        <dbReference type="PIRSR" id="PIRSR001220-1"/>
    </source>
</evidence>
<dbReference type="SUPFAM" id="SSF53774">
    <property type="entry name" value="Glutaminase/Asparaginase"/>
    <property type="match status" value="1"/>
</dbReference>
<feature type="binding site" evidence="4">
    <location>
        <begin position="111"/>
        <end position="112"/>
    </location>
    <ligand>
        <name>substrate</name>
    </ligand>
</feature>
<proteinExistence type="inferred from homology"/>
<dbReference type="Gene3D" id="3.40.50.1170">
    <property type="entry name" value="L-asparaginase, N-terminal domain"/>
    <property type="match status" value="1"/>
</dbReference>
<dbReference type="EMBL" id="CP027666">
    <property type="protein sequence ID" value="AVO35512.1"/>
    <property type="molecule type" value="Genomic_DNA"/>
</dbReference>
<dbReference type="AlphaFoldDB" id="A0A2S0MI08"/>
<dbReference type="Proteomes" id="UP000239709">
    <property type="component" value="Chromosome"/>
</dbReference>
<dbReference type="GO" id="GO:0006528">
    <property type="term" value="P:asparagine metabolic process"/>
    <property type="evidence" value="ECO:0007669"/>
    <property type="project" value="InterPro"/>
</dbReference>
<evidence type="ECO:0000313" key="11">
    <source>
        <dbReference type="Proteomes" id="UP000239709"/>
    </source>
</evidence>
<name>A0A2S0MI08_9BURK</name>
<evidence type="ECO:0000256" key="5">
    <source>
        <dbReference type="PROSITE-ProRule" id="PRU10099"/>
    </source>
</evidence>
<dbReference type="InterPro" id="IPR040919">
    <property type="entry name" value="Asparaginase_C"/>
</dbReference>
<dbReference type="OrthoDB" id="9788068at2"/>
<feature type="domain" description="Asparaginase/glutaminase C-terminal" evidence="9">
    <location>
        <begin position="236"/>
        <end position="345"/>
    </location>
</feature>
<dbReference type="PROSITE" id="PS00144">
    <property type="entry name" value="ASN_GLN_ASE_1"/>
    <property type="match status" value="1"/>
</dbReference>
<reference evidence="10 11" key="1">
    <citation type="submission" date="2018-03" db="EMBL/GenBank/DDBJ databases">
        <title>Genome sequencing of Ottowia sp.</title>
        <authorList>
            <person name="Kim S.-J."/>
            <person name="Heo J."/>
            <person name="Kwon S.-W."/>
        </authorList>
    </citation>
    <scope>NUCLEOTIDE SEQUENCE [LARGE SCALE GENOMIC DNA]</scope>
    <source>
        <strain evidence="10 11">KADR8-3</strain>
    </source>
</reference>
<dbReference type="PIRSF" id="PIRSF500176">
    <property type="entry name" value="L_ASNase"/>
    <property type="match status" value="1"/>
</dbReference>
<dbReference type="SFLD" id="SFLDS00057">
    <property type="entry name" value="Glutaminase/Asparaginase"/>
    <property type="match status" value="1"/>
</dbReference>
<dbReference type="InterPro" id="IPR006034">
    <property type="entry name" value="Asparaginase/glutaminase-like"/>
</dbReference>